<dbReference type="CDD" id="cd01752">
    <property type="entry name" value="PLAT_polycystin"/>
    <property type="match status" value="1"/>
</dbReference>
<organism evidence="14 15">
    <name type="scientific">Varanus komodoensis</name>
    <name type="common">Komodo dragon</name>
    <dbReference type="NCBI Taxonomy" id="61221"/>
    <lineage>
        <taxon>Eukaryota</taxon>
        <taxon>Metazoa</taxon>
        <taxon>Chordata</taxon>
        <taxon>Craniata</taxon>
        <taxon>Vertebrata</taxon>
        <taxon>Euteleostomi</taxon>
        <taxon>Lepidosauria</taxon>
        <taxon>Squamata</taxon>
        <taxon>Bifurcata</taxon>
        <taxon>Unidentata</taxon>
        <taxon>Episquamata</taxon>
        <taxon>Toxicofera</taxon>
        <taxon>Anguimorpha</taxon>
        <taxon>Paleoanguimorpha</taxon>
        <taxon>Varanoidea</taxon>
        <taxon>Varanidae</taxon>
        <taxon>Varanus</taxon>
    </lineage>
</organism>
<dbReference type="GO" id="GO:0030246">
    <property type="term" value="F:carbohydrate binding"/>
    <property type="evidence" value="ECO:0007669"/>
    <property type="project" value="UniProtKB-KW"/>
</dbReference>
<feature type="transmembrane region" description="Helical" evidence="12">
    <location>
        <begin position="871"/>
        <end position="890"/>
    </location>
</feature>
<dbReference type="Proteomes" id="UP000694545">
    <property type="component" value="Unplaced"/>
</dbReference>
<dbReference type="GO" id="GO:0050982">
    <property type="term" value="P:detection of mechanical stimulus"/>
    <property type="evidence" value="ECO:0007669"/>
    <property type="project" value="TreeGrafter"/>
</dbReference>
<name>A0A8D2LFP5_VARKO</name>
<evidence type="ECO:0000256" key="8">
    <source>
        <dbReference type="ARBA" id="ARBA00023157"/>
    </source>
</evidence>
<evidence type="ECO:0000256" key="5">
    <source>
        <dbReference type="ARBA" id="ARBA00022734"/>
    </source>
</evidence>
<keyword evidence="15" id="KW-1185">Reference proteome</keyword>
<keyword evidence="3 12" id="KW-0812">Transmembrane</keyword>
<dbReference type="GO" id="GO:0016020">
    <property type="term" value="C:membrane"/>
    <property type="evidence" value="ECO:0007669"/>
    <property type="project" value="UniProtKB-SubCell"/>
</dbReference>
<evidence type="ECO:0000256" key="10">
    <source>
        <dbReference type="PROSITE-ProRule" id="PRU00152"/>
    </source>
</evidence>
<dbReference type="PANTHER" id="PTHR10877:SF136">
    <property type="entry name" value="POLYCYSTIN-1-LIKE PROTEIN 3"/>
    <property type="match status" value="1"/>
</dbReference>
<keyword evidence="9" id="KW-0325">Glycoprotein</keyword>
<keyword evidence="4" id="KW-0732">Signal</keyword>
<comment type="subcellular location">
    <subcellularLocation>
        <location evidence="1">Membrane</location>
        <topology evidence="1">Multi-pass membrane protein</topology>
    </subcellularLocation>
</comment>
<dbReference type="PANTHER" id="PTHR10877">
    <property type="entry name" value="POLYCYSTIN FAMILY MEMBER"/>
    <property type="match status" value="1"/>
</dbReference>
<dbReference type="InterPro" id="IPR042060">
    <property type="entry name" value="PLAT_polycystin1"/>
</dbReference>
<feature type="compositionally biased region" description="Low complexity" evidence="11">
    <location>
        <begin position="57"/>
        <end position="69"/>
    </location>
</feature>
<evidence type="ECO:0000313" key="15">
    <source>
        <dbReference type="Proteomes" id="UP000694545"/>
    </source>
</evidence>
<dbReference type="InterPro" id="IPR003915">
    <property type="entry name" value="PKD_2"/>
</dbReference>
<accession>A0A8D2LFP5</accession>
<dbReference type="FunFam" id="2.60.60.20:FF:000008">
    <property type="entry name" value="Polycystic kidney disease 1-like 2, isoform CRA_a"/>
    <property type="match status" value="1"/>
</dbReference>
<keyword evidence="7 12" id="KW-0472">Membrane</keyword>
<evidence type="ECO:0000256" key="1">
    <source>
        <dbReference type="ARBA" id="ARBA00004141"/>
    </source>
</evidence>
<feature type="transmembrane region" description="Helical" evidence="12">
    <location>
        <begin position="910"/>
        <end position="927"/>
    </location>
</feature>
<evidence type="ECO:0000256" key="12">
    <source>
        <dbReference type="SAM" id="Phobius"/>
    </source>
</evidence>
<protein>
    <submittedName>
        <fullName evidence="14">Polycystin 1 like 3, transient receptor potential channel interacting</fullName>
    </submittedName>
</protein>
<dbReference type="InterPro" id="IPR001024">
    <property type="entry name" value="PLAT/LH2_dom"/>
</dbReference>
<keyword evidence="5" id="KW-0430">Lectin</keyword>
<evidence type="ECO:0000256" key="9">
    <source>
        <dbReference type="ARBA" id="ARBA00023180"/>
    </source>
</evidence>
<dbReference type="GO" id="GO:0005509">
    <property type="term" value="F:calcium ion binding"/>
    <property type="evidence" value="ECO:0007669"/>
    <property type="project" value="InterPro"/>
</dbReference>
<feature type="transmembrane region" description="Helical" evidence="12">
    <location>
        <begin position="730"/>
        <end position="750"/>
    </location>
</feature>
<dbReference type="InterPro" id="IPR013122">
    <property type="entry name" value="PKD1_2_channel"/>
</dbReference>
<feature type="transmembrane region" description="Helical" evidence="12">
    <location>
        <begin position="626"/>
        <end position="648"/>
    </location>
</feature>
<dbReference type="Pfam" id="PF01477">
    <property type="entry name" value="PLAT"/>
    <property type="match status" value="1"/>
</dbReference>
<dbReference type="OMA" id="AVKRKWH"/>
<evidence type="ECO:0000256" key="6">
    <source>
        <dbReference type="ARBA" id="ARBA00022989"/>
    </source>
</evidence>
<keyword evidence="6 12" id="KW-1133">Transmembrane helix</keyword>
<dbReference type="AlphaFoldDB" id="A0A8D2LFP5"/>
<sequence length="1131" mass="122829">ALNPFRHLDGTAVGSVASVSLVASREPLRIQGLAEEIEVGVAPSPRKSGKGVLKHGPLLLPASQSQPSSKAGTEHGGSHLGAPLPLLPTLAPVPEGAYVWVIPAEELRHGVGTFHISAEVGAGRGHGGAPPGPASSLWVAETGPSPQVGPRSTPGSIQCLCSHLSFFGRVVLVLPHRICLQCTGQLLRRVGQNPAGVALLGSLLLGYGVALLWVRQRQKADAGKVKVTALADNAAGASYLYLVQVFTGHRRGAGTSAKVTLTIYGAEGRSEAHLLRHPEPPCLERGGMDAFLLATWTPLGELHAVRLWHSNTGPSPSWYVHAGKKWHFLAGRWLAVELGDGQLDGVFVAASERELLSFRHLFWEGLVGKLTQEHLWLSVGSCSPWSPFTRAQRLSCCFALLLCSMLTSIMFWKEPPEDGSRPKPGEEEEELAVAGAHVAPLICVSPPMENPLCRCRDMSGFPGTPTRLPELVSGLCGLIHSHLQHLEDSEVPPPGKRGLSLAVSLHPWNLSPAAHGFLELSLGRSQKNETDTRRRLSPEGSCHLLHYLCHVVNDLEAQLRTLGGSSQPDPYDCLHAAGQLRQLWQRLAQQHQAWPCGAEPRYSETALSAAVEPARPSHRCPSRRGLVSWGVLGATCLATAFFTGLYSLQMDKEQAARWAITTLLSVLQNILLLQPLKVSSIPGPTAALAKAPGRAPPCSRDCSSPLYRPPALTPSAPWKERAQQEEKLCFLLREIVVQLLFLAVLMVLGYRERGPHEFCLNNALRKVFATKLKDVRTQEQLYSWARQSLLPGVYSDAQGEGCHCCCVLYQMVGKVGADWQLLEVGGGRCTPCTPNCHPLPFHSLAPLLSAGALLSTAELQILRLYPSSDGLVQLACAHTTFLLFVLYYIVVQGRQVKRQKLRYFGSKGSLLDASVTLISVAAVGLHVKRSLLAHGLLRRHRQDRTRFISFQETVEVDSALTYLIAFLIALATVKLWKLLQLHSRMRLITETLRKGWDKALGLLVALLVLLTGYASGCNLMFGWSIADYKTFFDSGVTIVGLLVGIFNYEEVIALDPVLGSALIVTGVFSMVFVILNLFVSALLTIFSQEMKAAKARKEESVMRLLRLKISALLGVERQTTVVAATALEAQD</sequence>
<feature type="transmembrane region" description="Helical" evidence="12">
    <location>
        <begin position="1000"/>
        <end position="1026"/>
    </location>
</feature>
<comment type="similarity">
    <text evidence="2">Belongs to the polycystin family.</text>
</comment>
<dbReference type="Gene3D" id="2.60.60.20">
    <property type="entry name" value="PLAT/LH2 domain"/>
    <property type="match status" value="1"/>
</dbReference>
<evidence type="ECO:0000256" key="7">
    <source>
        <dbReference type="ARBA" id="ARBA00023136"/>
    </source>
</evidence>
<evidence type="ECO:0000259" key="13">
    <source>
        <dbReference type="PROSITE" id="PS50095"/>
    </source>
</evidence>
<dbReference type="PRINTS" id="PR01433">
    <property type="entry name" value="POLYCYSTIN2"/>
</dbReference>
<feature type="transmembrane region" description="Helical" evidence="12">
    <location>
        <begin position="959"/>
        <end position="979"/>
    </location>
</feature>
<dbReference type="SMART" id="SM00308">
    <property type="entry name" value="LH2"/>
    <property type="match status" value="1"/>
</dbReference>
<dbReference type="InterPro" id="IPR036392">
    <property type="entry name" value="PLAT/LH2_dom_sf"/>
</dbReference>
<feature type="transmembrane region" description="Helical" evidence="12">
    <location>
        <begin position="1061"/>
        <end position="1086"/>
    </location>
</feature>
<dbReference type="Pfam" id="PF08016">
    <property type="entry name" value="PKD_channel"/>
    <property type="match status" value="1"/>
</dbReference>
<evidence type="ECO:0000256" key="11">
    <source>
        <dbReference type="SAM" id="MobiDB-lite"/>
    </source>
</evidence>
<dbReference type="PROSITE" id="PS50095">
    <property type="entry name" value="PLAT"/>
    <property type="match status" value="1"/>
</dbReference>
<evidence type="ECO:0000256" key="4">
    <source>
        <dbReference type="ARBA" id="ARBA00022729"/>
    </source>
</evidence>
<evidence type="ECO:0000256" key="3">
    <source>
        <dbReference type="ARBA" id="ARBA00022692"/>
    </source>
</evidence>
<evidence type="ECO:0000313" key="14">
    <source>
        <dbReference type="Ensembl" id="ENSVKKP00000021834.1"/>
    </source>
</evidence>
<comment type="caution">
    <text evidence="10">Lacks conserved residue(s) required for the propagation of feature annotation.</text>
</comment>
<reference evidence="14" key="2">
    <citation type="submission" date="2025-09" db="UniProtKB">
        <authorList>
            <consortium name="Ensembl"/>
        </authorList>
    </citation>
    <scope>IDENTIFICATION</scope>
</reference>
<dbReference type="FunFam" id="1.10.287.70:FF:000086">
    <property type="entry name" value="Polycystic kidney disease 2"/>
    <property type="match status" value="1"/>
</dbReference>
<reference evidence="14" key="1">
    <citation type="submission" date="2025-08" db="UniProtKB">
        <authorList>
            <consortium name="Ensembl"/>
        </authorList>
    </citation>
    <scope>IDENTIFICATION</scope>
</reference>
<dbReference type="InterPro" id="IPR051223">
    <property type="entry name" value="Polycystin"/>
</dbReference>
<proteinExistence type="inferred from homology"/>
<feature type="region of interest" description="Disordered" evidence="11">
    <location>
        <begin position="44"/>
        <end position="80"/>
    </location>
</feature>
<dbReference type="GO" id="GO:0005262">
    <property type="term" value="F:calcium channel activity"/>
    <property type="evidence" value="ECO:0007669"/>
    <property type="project" value="TreeGrafter"/>
</dbReference>
<dbReference type="SUPFAM" id="SSF49723">
    <property type="entry name" value="Lipase/lipooxygenase domain (PLAT/LH2 domain)"/>
    <property type="match status" value="1"/>
</dbReference>
<dbReference type="Ensembl" id="ENSVKKT00000022379.1">
    <property type="protein sequence ID" value="ENSVKKP00000021834.1"/>
    <property type="gene ID" value="ENSVKKG00000014578.1"/>
</dbReference>
<evidence type="ECO:0000256" key="2">
    <source>
        <dbReference type="ARBA" id="ARBA00007200"/>
    </source>
</evidence>
<keyword evidence="8" id="KW-1015">Disulfide bond</keyword>
<feature type="domain" description="PLAT" evidence="13">
    <location>
        <begin position="239"/>
        <end position="356"/>
    </location>
</feature>